<accession>A0A8B8FMV0</accession>
<dbReference type="SUPFAM" id="SSF53098">
    <property type="entry name" value="Ribonuclease H-like"/>
    <property type="match status" value="1"/>
</dbReference>
<organism evidence="1 2">
    <name type="scientific">Sipha flava</name>
    <name type="common">yellow sugarcane aphid</name>
    <dbReference type="NCBI Taxonomy" id="143950"/>
    <lineage>
        <taxon>Eukaryota</taxon>
        <taxon>Metazoa</taxon>
        <taxon>Ecdysozoa</taxon>
        <taxon>Arthropoda</taxon>
        <taxon>Hexapoda</taxon>
        <taxon>Insecta</taxon>
        <taxon>Pterygota</taxon>
        <taxon>Neoptera</taxon>
        <taxon>Paraneoptera</taxon>
        <taxon>Hemiptera</taxon>
        <taxon>Sternorrhyncha</taxon>
        <taxon>Aphidomorpha</taxon>
        <taxon>Aphidoidea</taxon>
        <taxon>Aphididae</taxon>
        <taxon>Sipha</taxon>
    </lineage>
</organism>
<dbReference type="AlphaFoldDB" id="A0A8B8FMV0"/>
<evidence type="ECO:0000313" key="1">
    <source>
        <dbReference type="Proteomes" id="UP000694846"/>
    </source>
</evidence>
<dbReference type="InterPro" id="IPR012337">
    <property type="entry name" value="RNaseH-like_sf"/>
</dbReference>
<keyword evidence="1" id="KW-1185">Reference proteome</keyword>
<dbReference type="Proteomes" id="UP000694846">
    <property type="component" value="Unplaced"/>
</dbReference>
<dbReference type="OrthoDB" id="6625366at2759"/>
<reference evidence="2" key="1">
    <citation type="submission" date="2025-08" db="UniProtKB">
        <authorList>
            <consortium name="RefSeq"/>
        </authorList>
    </citation>
    <scope>IDENTIFICATION</scope>
</reference>
<name>A0A8B8FMV0_9HEMI</name>
<dbReference type="GeneID" id="112684389"/>
<evidence type="ECO:0000313" key="2">
    <source>
        <dbReference type="RefSeq" id="XP_025411680.1"/>
    </source>
</evidence>
<dbReference type="RefSeq" id="XP_025411680.1">
    <property type="nucleotide sequence ID" value="XM_025555895.1"/>
</dbReference>
<gene>
    <name evidence="2" type="primary">LOC112684389</name>
</gene>
<proteinExistence type="predicted"/>
<protein>
    <submittedName>
        <fullName evidence="2">Uncharacterized protein LOC112684389</fullName>
    </submittedName>
</protein>
<sequence length="184" mass="21114">MVNAVKYYCTNFNELKSIIKEFEEVSECVRAAKRLFKMPSIQSNLVYIVSNFGFLPDTITKLETRGVLLSKSVDVVNNIQIKLEECNGEIAKLILDKFNKVISKNKGWENIKKINQVLIGETTSDDDLSSSNLNLDNYLSMKYAPITSVDVERSFSMYKNILTPNRSRFSEDSLSKYMVVNFFF</sequence>